<evidence type="ECO:0000313" key="4">
    <source>
        <dbReference type="Proteomes" id="UP000630353"/>
    </source>
</evidence>
<evidence type="ECO:0000256" key="1">
    <source>
        <dbReference type="PROSITE-ProRule" id="PRU00339"/>
    </source>
</evidence>
<dbReference type="Proteomes" id="UP000630353">
    <property type="component" value="Unassembled WGS sequence"/>
</dbReference>
<dbReference type="Gene3D" id="1.25.40.10">
    <property type="entry name" value="Tetratricopeptide repeat domain"/>
    <property type="match status" value="1"/>
</dbReference>
<dbReference type="SUPFAM" id="SSF48452">
    <property type="entry name" value="TPR-like"/>
    <property type="match status" value="1"/>
</dbReference>
<accession>A0A919CQB3</accession>
<gene>
    <name evidence="3" type="ORF">GCM10017083_31370</name>
</gene>
<dbReference type="RefSeq" id="WP_189991259.1">
    <property type="nucleotide sequence ID" value="NZ_BMZS01000007.1"/>
</dbReference>
<reference evidence="3" key="1">
    <citation type="journal article" date="2014" name="Int. J. Syst. Evol. Microbiol.">
        <title>Complete genome sequence of Corynebacterium casei LMG S-19264T (=DSM 44701T), isolated from a smear-ripened cheese.</title>
        <authorList>
            <consortium name="US DOE Joint Genome Institute (JGI-PGF)"/>
            <person name="Walter F."/>
            <person name="Albersmeier A."/>
            <person name="Kalinowski J."/>
            <person name="Ruckert C."/>
        </authorList>
    </citation>
    <scope>NUCLEOTIDE SEQUENCE</scope>
    <source>
        <strain evidence="3">KCTC 42651</strain>
    </source>
</reference>
<dbReference type="PANTHER" id="PTHR43685">
    <property type="entry name" value="GLYCOSYLTRANSFERASE"/>
    <property type="match status" value="1"/>
</dbReference>
<evidence type="ECO:0000259" key="2">
    <source>
        <dbReference type="Pfam" id="PF00535"/>
    </source>
</evidence>
<reference evidence="3" key="2">
    <citation type="submission" date="2020-09" db="EMBL/GenBank/DDBJ databases">
        <authorList>
            <person name="Sun Q."/>
            <person name="Kim S."/>
        </authorList>
    </citation>
    <scope>NUCLEOTIDE SEQUENCE</scope>
    <source>
        <strain evidence="3">KCTC 42651</strain>
    </source>
</reference>
<proteinExistence type="predicted"/>
<dbReference type="SUPFAM" id="SSF53448">
    <property type="entry name" value="Nucleotide-diphospho-sugar transferases"/>
    <property type="match status" value="2"/>
</dbReference>
<dbReference type="CDD" id="cd04186">
    <property type="entry name" value="GT_2_like_c"/>
    <property type="match status" value="1"/>
</dbReference>
<dbReference type="InterPro" id="IPR029044">
    <property type="entry name" value="Nucleotide-diphossugar_trans"/>
</dbReference>
<dbReference type="Pfam" id="PF00535">
    <property type="entry name" value="Glycos_transf_2"/>
    <property type="match status" value="2"/>
</dbReference>
<dbReference type="EMBL" id="BMZS01000007">
    <property type="protein sequence ID" value="GHD54168.1"/>
    <property type="molecule type" value="Genomic_DNA"/>
</dbReference>
<evidence type="ECO:0000313" key="3">
    <source>
        <dbReference type="EMBL" id="GHD54168.1"/>
    </source>
</evidence>
<dbReference type="InterPro" id="IPR011990">
    <property type="entry name" value="TPR-like_helical_dom_sf"/>
</dbReference>
<dbReference type="InterPro" id="IPR050834">
    <property type="entry name" value="Glycosyltransf_2"/>
</dbReference>
<keyword evidence="1" id="KW-0802">TPR repeat</keyword>
<dbReference type="Pfam" id="PF14559">
    <property type="entry name" value="TPR_19"/>
    <property type="match status" value="1"/>
</dbReference>
<dbReference type="PANTHER" id="PTHR43685:SF2">
    <property type="entry name" value="GLYCOSYLTRANSFERASE 2-LIKE DOMAIN-CONTAINING PROTEIN"/>
    <property type="match status" value="1"/>
</dbReference>
<feature type="domain" description="Glycosyltransferase 2-like" evidence="2">
    <location>
        <begin position="548"/>
        <end position="724"/>
    </location>
</feature>
<dbReference type="InterPro" id="IPR001173">
    <property type="entry name" value="Glyco_trans_2-like"/>
</dbReference>
<dbReference type="CDD" id="cd04184">
    <property type="entry name" value="GT2_RfbC_Mx_like"/>
    <property type="match status" value="1"/>
</dbReference>
<protein>
    <recommendedName>
        <fullName evidence="2">Glycosyltransferase 2-like domain-containing protein</fullName>
    </recommendedName>
</protein>
<feature type="repeat" description="TPR" evidence="1">
    <location>
        <begin position="145"/>
        <end position="178"/>
    </location>
</feature>
<dbReference type="InterPro" id="IPR019734">
    <property type="entry name" value="TPR_rpt"/>
</dbReference>
<feature type="repeat" description="TPR" evidence="1">
    <location>
        <begin position="43"/>
        <end position="76"/>
    </location>
</feature>
<comment type="caution">
    <text evidence="3">The sequence shown here is derived from an EMBL/GenBank/DDBJ whole genome shotgun (WGS) entry which is preliminary data.</text>
</comment>
<dbReference type="Gene3D" id="3.90.550.10">
    <property type="entry name" value="Spore Coat Polysaccharide Biosynthesis Protein SpsA, Chain A"/>
    <property type="match status" value="2"/>
</dbReference>
<dbReference type="PROSITE" id="PS50005">
    <property type="entry name" value="TPR"/>
    <property type="match status" value="2"/>
</dbReference>
<organism evidence="3 4">
    <name type="scientific">Thalassobaculum fulvum</name>
    <dbReference type="NCBI Taxonomy" id="1633335"/>
    <lineage>
        <taxon>Bacteria</taxon>
        <taxon>Pseudomonadati</taxon>
        <taxon>Pseudomonadota</taxon>
        <taxon>Alphaproteobacteria</taxon>
        <taxon>Rhodospirillales</taxon>
        <taxon>Thalassobaculaceae</taxon>
        <taxon>Thalassobaculum</taxon>
    </lineage>
</organism>
<feature type="domain" description="Glycosyltransferase 2-like" evidence="2">
    <location>
        <begin position="291"/>
        <end position="450"/>
    </location>
</feature>
<sequence length="831" mass="90193">MTTDKSADLPTAFAAAAELASNGPPEAAIAAFEAVVARWPAVSVAHANLAVLLRRTGRIDDAIAAFRTAARLQPADPDRHAALAGACHGARRVDEAAVALRRQVILQPADPEALYNVGVTLPLLGTRADGRRWLKRAVALDPARPGAWDRLGRVTARLGDLATATLLVRRALLLAPGHAEALADLARLAESEPPCRRWLCVDPGDDQAAIALAEALVAAGDAAAAAPVLARFEAAPEVPEPALRVGRRAGLDWARTATSRYERWIAAVEARDDPVALAAECAGWTEPPVISVLVPVCDPPPAILEQAIASVERQLYPHWRLRLADDASSDPAVRAVLEAAAARDPRIAVTWRAERGHISAATNSALAMAEGGWVGFLDHDDMLHPHALHHVAAAIVADPDLDLVFTDEDKIDELGSRFGAHFKPDFDPDRVLGQNYVCHLAVYRRALVERVGGLRKGVEGSQDHDLLLRVSEATTPDRIRHLPRVLYHWRAVAGSTALTMDAKPYAAAATRRAVAEHLARRHPGARLVPAGDGHRVEWPLPAPAPLASIVVATRDRLELLRRCVDGVLHATGYPEREVVILDNGSERSETLAWFRQVEQDPRVRVLARPGPFNFSALMNDGAAAARGDVLVFLNNDVEPLDPDWLEELVRQACRRDVGAVGAKLLYPDRTVQHGGVVLSGDWVARHVDVGQPDTDGGYMGRARLVQTLSAVTGACLAMRREVFDAAGGFDAEHLTVDYSDIDLCLQASARGFRTVWTPHARLLHHESATRGPYMTVAKRRRWEVETAIMRERWGALLHADPWYNANLGIDPETRTYEFAVPPRPTTMPIGE</sequence>
<dbReference type="SMART" id="SM00028">
    <property type="entry name" value="TPR"/>
    <property type="match status" value="4"/>
</dbReference>
<name>A0A919CQB3_9PROT</name>
<keyword evidence="4" id="KW-1185">Reference proteome</keyword>
<dbReference type="AlphaFoldDB" id="A0A919CQB3"/>